<keyword evidence="2" id="KW-1185">Reference proteome</keyword>
<protein>
    <submittedName>
        <fullName evidence="1">Uncharacterized protein</fullName>
    </submittedName>
</protein>
<proteinExistence type="predicted"/>
<name>A0AA88CZ81_FICCA</name>
<evidence type="ECO:0000313" key="1">
    <source>
        <dbReference type="EMBL" id="GMN40523.1"/>
    </source>
</evidence>
<dbReference type="Proteomes" id="UP001187192">
    <property type="component" value="Unassembled WGS sequence"/>
</dbReference>
<sequence length="90" mass="9616">MTGKIFSGPAYFPVRTTRFGPASTMLTETGPENPAGKASKFASCFSEPVRTGPGQAGPENPVRTSEQILLAVFPYRSGPITVRPVRKTSE</sequence>
<evidence type="ECO:0000313" key="2">
    <source>
        <dbReference type="Proteomes" id="UP001187192"/>
    </source>
</evidence>
<organism evidence="1 2">
    <name type="scientific">Ficus carica</name>
    <name type="common">Common fig</name>
    <dbReference type="NCBI Taxonomy" id="3494"/>
    <lineage>
        <taxon>Eukaryota</taxon>
        <taxon>Viridiplantae</taxon>
        <taxon>Streptophyta</taxon>
        <taxon>Embryophyta</taxon>
        <taxon>Tracheophyta</taxon>
        <taxon>Spermatophyta</taxon>
        <taxon>Magnoliopsida</taxon>
        <taxon>eudicotyledons</taxon>
        <taxon>Gunneridae</taxon>
        <taxon>Pentapetalae</taxon>
        <taxon>rosids</taxon>
        <taxon>fabids</taxon>
        <taxon>Rosales</taxon>
        <taxon>Moraceae</taxon>
        <taxon>Ficeae</taxon>
        <taxon>Ficus</taxon>
    </lineage>
</organism>
<accession>A0AA88CZ81</accession>
<reference evidence="1" key="1">
    <citation type="submission" date="2023-07" db="EMBL/GenBank/DDBJ databases">
        <title>draft genome sequence of fig (Ficus carica).</title>
        <authorList>
            <person name="Takahashi T."/>
            <person name="Nishimura K."/>
        </authorList>
    </citation>
    <scope>NUCLEOTIDE SEQUENCE</scope>
</reference>
<comment type="caution">
    <text evidence="1">The sequence shown here is derived from an EMBL/GenBank/DDBJ whole genome shotgun (WGS) entry which is preliminary data.</text>
</comment>
<gene>
    <name evidence="1" type="ORF">TIFTF001_009754</name>
</gene>
<dbReference type="AlphaFoldDB" id="A0AA88CZ81"/>
<dbReference type="EMBL" id="BTGU01000011">
    <property type="protein sequence ID" value="GMN40523.1"/>
    <property type="molecule type" value="Genomic_DNA"/>
</dbReference>